<dbReference type="GO" id="GO:0005829">
    <property type="term" value="C:cytosol"/>
    <property type="evidence" value="ECO:0007669"/>
    <property type="project" value="TreeGrafter"/>
</dbReference>
<evidence type="ECO:0000256" key="3">
    <source>
        <dbReference type="ARBA" id="ARBA00038412"/>
    </source>
</evidence>
<dbReference type="EMBL" id="JACIDO010000011">
    <property type="protein sequence ID" value="MBB3937686.1"/>
    <property type="molecule type" value="Genomic_DNA"/>
</dbReference>
<evidence type="ECO:0000256" key="1">
    <source>
        <dbReference type="ARBA" id="ARBA00022722"/>
    </source>
</evidence>
<accession>A0A7W6BTE6</accession>
<evidence type="ECO:0000313" key="7">
    <source>
        <dbReference type="EMBL" id="MBB3937686.1"/>
    </source>
</evidence>
<proteinExistence type="inferred from homology"/>
<dbReference type="GO" id="GO:0016787">
    <property type="term" value="F:hydrolase activity"/>
    <property type="evidence" value="ECO:0007669"/>
    <property type="project" value="UniProtKB-KW"/>
</dbReference>
<dbReference type="Proteomes" id="UP000531216">
    <property type="component" value="Unassembled WGS sequence"/>
</dbReference>
<comment type="similarity">
    <text evidence="3">Belongs to the HNH nuclease family.</text>
</comment>
<dbReference type="AlphaFoldDB" id="A0A7W6BTE6"/>
<name>A0A7W6BTE6_9HYPH</name>
<keyword evidence="2" id="KW-0378">Hydrolase</keyword>
<dbReference type="OrthoDB" id="5292295at2"/>
<evidence type="ECO:0000259" key="6">
    <source>
        <dbReference type="SMART" id="SM00507"/>
    </source>
</evidence>
<dbReference type="PANTHER" id="PTHR41286:SF1">
    <property type="entry name" value="HNH NUCLEASE YAJD-RELATED"/>
    <property type="match status" value="1"/>
</dbReference>
<dbReference type="GO" id="GO:0003676">
    <property type="term" value="F:nucleic acid binding"/>
    <property type="evidence" value="ECO:0007669"/>
    <property type="project" value="InterPro"/>
</dbReference>
<sequence length="110" mass="12759">MTVRDRRGSSAERGYGSRWQKARALFLVEHPLCCRCHERGVVEPATVVDHIEPHKGDQKLFWDRGNWQPLCKPHHDQDKQAEERRGYRAGSDVDGRPLDPNHPWRRGAPT</sequence>
<dbReference type="GO" id="GO:0004519">
    <property type="term" value="F:endonuclease activity"/>
    <property type="evidence" value="ECO:0007669"/>
    <property type="project" value="UniProtKB-KW"/>
</dbReference>
<evidence type="ECO:0000256" key="4">
    <source>
        <dbReference type="ARBA" id="ARBA00040194"/>
    </source>
</evidence>
<dbReference type="SMART" id="SM00507">
    <property type="entry name" value="HNHc"/>
    <property type="match status" value="1"/>
</dbReference>
<organism evidence="7 8">
    <name type="scientific">Aureimonas phyllosphaerae</name>
    <dbReference type="NCBI Taxonomy" id="1166078"/>
    <lineage>
        <taxon>Bacteria</taxon>
        <taxon>Pseudomonadati</taxon>
        <taxon>Pseudomonadota</taxon>
        <taxon>Alphaproteobacteria</taxon>
        <taxon>Hyphomicrobiales</taxon>
        <taxon>Aurantimonadaceae</taxon>
        <taxon>Aureimonas</taxon>
    </lineage>
</organism>
<gene>
    <name evidence="7" type="ORF">GGR05_003854</name>
</gene>
<protein>
    <recommendedName>
        <fullName evidence="4">Putative HNH nuclease YajD</fullName>
    </recommendedName>
</protein>
<evidence type="ECO:0000256" key="5">
    <source>
        <dbReference type="SAM" id="MobiDB-lite"/>
    </source>
</evidence>
<reference evidence="7 8" key="1">
    <citation type="submission" date="2020-08" db="EMBL/GenBank/DDBJ databases">
        <title>Genomic Encyclopedia of Type Strains, Phase IV (KMG-IV): sequencing the most valuable type-strain genomes for metagenomic binning, comparative biology and taxonomic classification.</title>
        <authorList>
            <person name="Goeker M."/>
        </authorList>
    </citation>
    <scope>NUCLEOTIDE SEQUENCE [LARGE SCALE GENOMIC DNA]</scope>
    <source>
        <strain evidence="7 8">DSM 25024</strain>
    </source>
</reference>
<comment type="caution">
    <text evidence="7">The sequence shown here is derived from an EMBL/GenBank/DDBJ whole genome shotgun (WGS) entry which is preliminary data.</text>
</comment>
<dbReference type="CDD" id="cd00085">
    <property type="entry name" value="HNHc"/>
    <property type="match status" value="1"/>
</dbReference>
<dbReference type="GO" id="GO:0008270">
    <property type="term" value="F:zinc ion binding"/>
    <property type="evidence" value="ECO:0007669"/>
    <property type="project" value="InterPro"/>
</dbReference>
<feature type="domain" description="HNH nuclease" evidence="6">
    <location>
        <begin position="21"/>
        <end position="76"/>
    </location>
</feature>
<dbReference type="RefSeq" id="WP_090964643.1">
    <property type="nucleotide sequence ID" value="NZ_FOOA01000014.1"/>
</dbReference>
<feature type="compositionally biased region" description="Basic and acidic residues" evidence="5">
    <location>
        <begin position="73"/>
        <end position="99"/>
    </location>
</feature>
<keyword evidence="1" id="KW-0540">Nuclease</keyword>
<keyword evidence="8" id="KW-1185">Reference proteome</keyword>
<evidence type="ECO:0000313" key="8">
    <source>
        <dbReference type="Proteomes" id="UP000531216"/>
    </source>
</evidence>
<keyword evidence="7" id="KW-0255">Endonuclease</keyword>
<feature type="region of interest" description="Disordered" evidence="5">
    <location>
        <begin position="71"/>
        <end position="110"/>
    </location>
</feature>
<dbReference type="Gene3D" id="1.10.30.50">
    <property type="match status" value="1"/>
</dbReference>
<dbReference type="Pfam" id="PF01844">
    <property type="entry name" value="HNH"/>
    <property type="match status" value="1"/>
</dbReference>
<dbReference type="InterPro" id="IPR003615">
    <property type="entry name" value="HNH_nuc"/>
</dbReference>
<dbReference type="PANTHER" id="PTHR41286">
    <property type="entry name" value="HNH NUCLEASE YAJD-RELATED"/>
    <property type="match status" value="1"/>
</dbReference>
<evidence type="ECO:0000256" key="2">
    <source>
        <dbReference type="ARBA" id="ARBA00022801"/>
    </source>
</evidence>
<dbReference type="InterPro" id="IPR002711">
    <property type="entry name" value="HNH"/>
</dbReference>